<dbReference type="Pfam" id="PF01136">
    <property type="entry name" value="Peptidase_U32"/>
    <property type="match status" value="2"/>
</dbReference>
<feature type="domain" description="Peptidase U32 collagenase" evidence="1">
    <location>
        <begin position="380"/>
        <end position="495"/>
    </location>
</feature>
<accession>A0A926F3K4</accession>
<dbReference type="AlphaFoldDB" id="A0A926F3K4"/>
<dbReference type="InterPro" id="IPR001539">
    <property type="entry name" value="Peptidase_U32"/>
</dbReference>
<dbReference type="PANTHER" id="PTHR30217">
    <property type="entry name" value="PEPTIDASE U32 FAMILY"/>
    <property type="match status" value="1"/>
</dbReference>
<gene>
    <name evidence="2" type="ORF">H8689_09090</name>
</gene>
<dbReference type="PROSITE" id="PS01276">
    <property type="entry name" value="PEPTIDASE_U32"/>
    <property type="match status" value="1"/>
</dbReference>
<proteinExistence type="predicted"/>
<dbReference type="Pfam" id="PF12392">
    <property type="entry name" value="DUF3656"/>
    <property type="match status" value="1"/>
</dbReference>
<evidence type="ECO:0000313" key="3">
    <source>
        <dbReference type="Proteomes" id="UP000601522"/>
    </source>
</evidence>
<sequence>MNTVKDHIELLAPVGSMESLYAAVQNGANAVYLGGKLFNARKYASNFDNEELKEAVKYAHLRGVKVYVTVNILIDDAEINSVIDYIKFLYEIDIDAVILQDLGLASLIRRIFPSMDIHGSTQMTVNNLWGVKYLEEMGFTRVVLARETPMEEIKHIKDNSSMELEVFIHGALCVSYSGQCLMSSLIGGRSGNRGSCAQPCRMAYSIVDKKGNLLKDWEDKHILSTKDLNTLDYIQQLKEIGVNSLKIEGRMKRPEYVATIVKNYRKVLDIGSHALSKKDKKDTEQIFNREFTKGLIFGDFGQSFISYDRPDNRGILLGKIENVDKYNVSILLEEDIEKGDGIEFILANGKYKGIKSPIDGKKGNLLVVEKPGYLLKESLVYKTSSNRLLKNAKASYEEENIKYPISMKMKIKIGENPILKIVHGDYIVDTIGNFIVEKGERTSLTREKIEKQLLKLGDTNYYLSKLDLDLEQGAFLPVSLLNQLRRDAIEELESKVKNFNHRVSVNEQDYTLLKNHLLDIKSEDDKTNNLLSIKISNIDQYNQLDINRLDRVYLGFYEELEPIVDELRSNNKEVYICTDKILYKDDLEKLDKIIKPLGNKIHGISVSNIGSLKYFKDKYDFKVHGDIGLNVFNSYTVEYLNSIGVHSLTLSPELTLEQIKSINQKVNGSLEVITYGYLPAMITKTCPMALVKGCKNDDECLNCGFAHGYGLKDRKDMTFYMTRNGGFSTIYNSVPLMVIDSMKSILKSGVSISRLDFTLEDKSIKDTQYIYYDYINGFISEAKVKEFIAEFKENTNITKGHFYRGIM</sequence>
<name>A0A926F3K4_9FIRM</name>
<evidence type="ECO:0000259" key="1">
    <source>
        <dbReference type="Pfam" id="PF12392"/>
    </source>
</evidence>
<dbReference type="PANTHER" id="PTHR30217:SF10">
    <property type="entry name" value="23S RRNA 5-HYDROXYCYTIDINE C2501 SYNTHASE"/>
    <property type="match status" value="1"/>
</dbReference>
<comment type="caution">
    <text evidence="2">The sequence shown here is derived from an EMBL/GenBank/DDBJ whole genome shotgun (WGS) entry which is preliminary data.</text>
</comment>
<organism evidence="2 3">
    <name type="scientific">Wansuia hejianensis</name>
    <dbReference type="NCBI Taxonomy" id="2763667"/>
    <lineage>
        <taxon>Bacteria</taxon>
        <taxon>Bacillati</taxon>
        <taxon>Bacillota</taxon>
        <taxon>Clostridia</taxon>
        <taxon>Lachnospirales</taxon>
        <taxon>Lachnospiraceae</taxon>
        <taxon>Wansuia</taxon>
    </lineage>
</organism>
<dbReference type="RefSeq" id="WP_249324135.1">
    <property type="nucleotide sequence ID" value="NZ_JACRTK010000004.1"/>
</dbReference>
<reference evidence="2 3" key="1">
    <citation type="submission" date="2020-08" db="EMBL/GenBank/DDBJ databases">
        <title>Genome public.</title>
        <authorList>
            <person name="Liu C."/>
            <person name="Sun Q."/>
        </authorList>
    </citation>
    <scope>NUCLEOTIDE SEQUENCE [LARGE SCALE GENOMIC DNA]</scope>
    <source>
        <strain evidence="2 3">NSJ-26</strain>
    </source>
</reference>
<dbReference type="Proteomes" id="UP000601522">
    <property type="component" value="Unassembled WGS sequence"/>
</dbReference>
<dbReference type="EMBL" id="JACRTK010000004">
    <property type="protein sequence ID" value="MBC8591264.1"/>
    <property type="molecule type" value="Genomic_DNA"/>
</dbReference>
<keyword evidence="3" id="KW-1185">Reference proteome</keyword>
<dbReference type="InterPro" id="IPR051454">
    <property type="entry name" value="RNA/ubiquinone_mod_enzymes"/>
</dbReference>
<evidence type="ECO:0000313" key="2">
    <source>
        <dbReference type="EMBL" id="MBC8591264.1"/>
    </source>
</evidence>
<protein>
    <submittedName>
        <fullName evidence="2">U32 family peptidase</fullName>
    </submittedName>
</protein>
<dbReference type="InterPro" id="IPR020988">
    <property type="entry name" value="Pept_U32_collagenase"/>
</dbReference>